<name>A0A383RZD2_9PSED</name>
<dbReference type="NCBIfam" id="NF008889">
    <property type="entry name" value="PRK11924.1-1"/>
    <property type="match status" value="1"/>
</dbReference>
<dbReference type="RefSeq" id="WP_119144347.1">
    <property type="nucleotide sequence ID" value="NZ_CBCSFL010000001.1"/>
</dbReference>
<evidence type="ECO:0000313" key="8">
    <source>
        <dbReference type="Proteomes" id="UP000263595"/>
    </source>
</evidence>
<dbReference type="Gene3D" id="1.10.1740.10">
    <property type="match status" value="1"/>
</dbReference>
<dbReference type="GO" id="GO:0003677">
    <property type="term" value="F:DNA binding"/>
    <property type="evidence" value="ECO:0007669"/>
    <property type="project" value="InterPro"/>
</dbReference>
<dbReference type="Gene3D" id="1.10.10.10">
    <property type="entry name" value="Winged helix-like DNA-binding domain superfamily/Winged helix DNA-binding domain"/>
    <property type="match status" value="1"/>
</dbReference>
<accession>A0A383RZD2</accession>
<comment type="similarity">
    <text evidence="1">Belongs to the sigma-70 factor family. ECF subfamily.</text>
</comment>
<dbReference type="SUPFAM" id="SSF88659">
    <property type="entry name" value="Sigma3 and sigma4 domains of RNA polymerase sigma factors"/>
    <property type="match status" value="1"/>
</dbReference>
<evidence type="ECO:0000256" key="2">
    <source>
        <dbReference type="ARBA" id="ARBA00023015"/>
    </source>
</evidence>
<sequence>MDVDHKSRSLLIDRWFRSEYRWLRTRVVKDVGCPHSAEDIAAETFAQLLTLRDLLSVRAPRALLGTIARRLMYEGWRRRDLEKAYRESLANQEEGYHPSPEEQALVIEALLTVDRLLDGLSSKAKTAFLLHQLDGLTYAEIAAELAVSPSRVQQYMVQAFKHIYQATTHP</sequence>
<dbReference type="OrthoDB" id="9797134at2"/>
<evidence type="ECO:0000313" key="7">
    <source>
        <dbReference type="EMBL" id="SYX91826.1"/>
    </source>
</evidence>
<dbReference type="NCBIfam" id="TIGR02937">
    <property type="entry name" value="sigma70-ECF"/>
    <property type="match status" value="1"/>
</dbReference>
<dbReference type="AlphaFoldDB" id="A0A383RZD2"/>
<proteinExistence type="inferred from homology"/>
<protein>
    <submittedName>
        <fullName evidence="7">Putative RNA polymerase sigma factor FecI</fullName>
    </submittedName>
</protein>
<evidence type="ECO:0000259" key="6">
    <source>
        <dbReference type="Pfam" id="PF08281"/>
    </source>
</evidence>
<reference evidence="8" key="1">
    <citation type="submission" date="2018-08" db="EMBL/GenBank/DDBJ databases">
        <authorList>
            <person name="Blom J."/>
        </authorList>
    </citation>
    <scope>NUCLEOTIDE SEQUENCE [LARGE SCALE GENOMIC DNA]</scope>
    <source>
        <strain evidence="8">CCOS 865</strain>
    </source>
</reference>
<dbReference type="InterPro" id="IPR036388">
    <property type="entry name" value="WH-like_DNA-bd_sf"/>
</dbReference>
<dbReference type="PANTHER" id="PTHR43133:SF63">
    <property type="entry name" value="RNA POLYMERASE SIGMA FACTOR FECI-RELATED"/>
    <property type="match status" value="1"/>
</dbReference>
<gene>
    <name evidence="7" type="primary">fecI</name>
    <name evidence="7" type="ORF">CCOS865_04106</name>
</gene>
<organism evidence="7 8">
    <name type="scientific">Pseudomonas reidholzensis</name>
    <dbReference type="NCBI Taxonomy" id="1785162"/>
    <lineage>
        <taxon>Bacteria</taxon>
        <taxon>Pseudomonadati</taxon>
        <taxon>Pseudomonadota</taxon>
        <taxon>Gammaproteobacteria</taxon>
        <taxon>Pseudomonadales</taxon>
        <taxon>Pseudomonadaceae</taxon>
        <taxon>Pseudomonas</taxon>
    </lineage>
</organism>
<dbReference type="EMBL" id="UNOZ01000030">
    <property type="protein sequence ID" value="SYX91826.1"/>
    <property type="molecule type" value="Genomic_DNA"/>
</dbReference>
<dbReference type="GO" id="GO:0006352">
    <property type="term" value="P:DNA-templated transcription initiation"/>
    <property type="evidence" value="ECO:0007669"/>
    <property type="project" value="InterPro"/>
</dbReference>
<dbReference type="InterPro" id="IPR013325">
    <property type="entry name" value="RNA_pol_sigma_r2"/>
</dbReference>
<dbReference type="InterPro" id="IPR007627">
    <property type="entry name" value="RNA_pol_sigma70_r2"/>
</dbReference>
<keyword evidence="3" id="KW-0731">Sigma factor</keyword>
<dbReference type="SUPFAM" id="SSF88946">
    <property type="entry name" value="Sigma2 domain of RNA polymerase sigma factors"/>
    <property type="match status" value="1"/>
</dbReference>
<keyword evidence="8" id="KW-1185">Reference proteome</keyword>
<dbReference type="InterPro" id="IPR013249">
    <property type="entry name" value="RNA_pol_sigma70_r4_t2"/>
</dbReference>
<dbReference type="GO" id="GO:0016987">
    <property type="term" value="F:sigma factor activity"/>
    <property type="evidence" value="ECO:0007669"/>
    <property type="project" value="UniProtKB-KW"/>
</dbReference>
<evidence type="ECO:0000256" key="3">
    <source>
        <dbReference type="ARBA" id="ARBA00023082"/>
    </source>
</evidence>
<evidence type="ECO:0000259" key="5">
    <source>
        <dbReference type="Pfam" id="PF04542"/>
    </source>
</evidence>
<dbReference type="CDD" id="cd06171">
    <property type="entry name" value="Sigma70_r4"/>
    <property type="match status" value="1"/>
</dbReference>
<keyword evidence="2" id="KW-0805">Transcription regulation</keyword>
<dbReference type="InterPro" id="IPR013324">
    <property type="entry name" value="RNA_pol_sigma_r3/r4-like"/>
</dbReference>
<feature type="domain" description="RNA polymerase sigma-70 region 2" evidence="5">
    <location>
        <begin position="16"/>
        <end position="80"/>
    </location>
</feature>
<dbReference type="Pfam" id="PF08281">
    <property type="entry name" value="Sigma70_r4_2"/>
    <property type="match status" value="1"/>
</dbReference>
<dbReference type="InterPro" id="IPR014284">
    <property type="entry name" value="RNA_pol_sigma-70_dom"/>
</dbReference>
<evidence type="ECO:0000256" key="4">
    <source>
        <dbReference type="ARBA" id="ARBA00023163"/>
    </source>
</evidence>
<dbReference type="InterPro" id="IPR039425">
    <property type="entry name" value="RNA_pol_sigma-70-like"/>
</dbReference>
<evidence type="ECO:0000256" key="1">
    <source>
        <dbReference type="ARBA" id="ARBA00010641"/>
    </source>
</evidence>
<dbReference type="Proteomes" id="UP000263595">
    <property type="component" value="Unassembled WGS sequence"/>
</dbReference>
<feature type="domain" description="RNA polymerase sigma factor 70 region 4 type 2" evidence="6">
    <location>
        <begin position="112"/>
        <end position="163"/>
    </location>
</feature>
<dbReference type="Pfam" id="PF04542">
    <property type="entry name" value="Sigma70_r2"/>
    <property type="match status" value="1"/>
</dbReference>
<keyword evidence="4" id="KW-0804">Transcription</keyword>
<dbReference type="PANTHER" id="PTHR43133">
    <property type="entry name" value="RNA POLYMERASE ECF-TYPE SIGMA FACTO"/>
    <property type="match status" value="1"/>
</dbReference>